<reference evidence="2" key="2">
    <citation type="submission" date="2021-04" db="EMBL/GenBank/DDBJ databases">
        <authorList>
            <person name="Gilroy R."/>
        </authorList>
    </citation>
    <scope>NUCLEOTIDE SEQUENCE</scope>
    <source>
        <strain evidence="2">ChiBcolR8-3208</strain>
    </source>
</reference>
<evidence type="ECO:0000313" key="2">
    <source>
        <dbReference type="EMBL" id="HJB36876.1"/>
    </source>
</evidence>
<dbReference type="AlphaFoldDB" id="A0A9D2RYL8"/>
<protein>
    <submittedName>
        <fullName evidence="2">MobC family plasmid mobilization relaxosome protein</fullName>
    </submittedName>
</protein>
<dbReference type="EMBL" id="DWXZ01000037">
    <property type="protein sequence ID" value="HJB36876.1"/>
    <property type="molecule type" value="Genomic_DNA"/>
</dbReference>
<proteinExistence type="predicted"/>
<evidence type="ECO:0000313" key="3">
    <source>
        <dbReference type="Proteomes" id="UP000824214"/>
    </source>
</evidence>
<sequence length="87" mass="9786">IQTQAKKARRSVTDYLVALSWETPICLGPDTRPLLVELKRMGSNVNQIAQKVNAGAFTSYNFQEVVDQLGALHEALCRLTRSSPWQR</sequence>
<feature type="non-terminal residue" evidence="2">
    <location>
        <position position="1"/>
    </location>
</feature>
<comment type="caution">
    <text evidence="2">The sequence shown here is derived from an EMBL/GenBank/DDBJ whole genome shotgun (WGS) entry which is preliminary data.</text>
</comment>
<dbReference type="InterPro" id="IPR008687">
    <property type="entry name" value="MobC"/>
</dbReference>
<organism evidence="2 3">
    <name type="scientific">Candidatus Acutalibacter ornithocaccae</name>
    <dbReference type="NCBI Taxonomy" id="2838416"/>
    <lineage>
        <taxon>Bacteria</taxon>
        <taxon>Bacillati</taxon>
        <taxon>Bacillota</taxon>
        <taxon>Clostridia</taxon>
        <taxon>Eubacteriales</taxon>
        <taxon>Acutalibacteraceae</taxon>
        <taxon>Acutalibacter</taxon>
    </lineage>
</organism>
<dbReference type="Proteomes" id="UP000824214">
    <property type="component" value="Unassembled WGS sequence"/>
</dbReference>
<name>A0A9D2RYL8_9FIRM</name>
<reference evidence="2" key="1">
    <citation type="journal article" date="2021" name="PeerJ">
        <title>Extensive microbial diversity within the chicken gut microbiome revealed by metagenomics and culture.</title>
        <authorList>
            <person name="Gilroy R."/>
            <person name="Ravi A."/>
            <person name="Getino M."/>
            <person name="Pursley I."/>
            <person name="Horton D.L."/>
            <person name="Alikhan N.F."/>
            <person name="Baker D."/>
            <person name="Gharbi K."/>
            <person name="Hall N."/>
            <person name="Watson M."/>
            <person name="Adriaenssens E.M."/>
            <person name="Foster-Nyarko E."/>
            <person name="Jarju S."/>
            <person name="Secka A."/>
            <person name="Antonio M."/>
            <person name="Oren A."/>
            <person name="Chaudhuri R.R."/>
            <person name="La Ragione R."/>
            <person name="Hildebrand F."/>
            <person name="Pallen M.J."/>
        </authorList>
    </citation>
    <scope>NUCLEOTIDE SEQUENCE</scope>
    <source>
        <strain evidence="2">ChiBcolR8-3208</strain>
    </source>
</reference>
<accession>A0A9D2RYL8</accession>
<evidence type="ECO:0000259" key="1">
    <source>
        <dbReference type="Pfam" id="PF05713"/>
    </source>
</evidence>
<gene>
    <name evidence="2" type="ORF">H9942_02260</name>
</gene>
<feature type="domain" description="Bacterial mobilisation" evidence="1">
    <location>
        <begin position="35"/>
        <end position="76"/>
    </location>
</feature>
<dbReference type="Pfam" id="PF05713">
    <property type="entry name" value="MobC"/>
    <property type="match status" value="1"/>
</dbReference>